<dbReference type="PANTHER" id="PTHR30006:SF24">
    <property type="entry name" value="SLL0237 PROTEIN"/>
    <property type="match status" value="1"/>
</dbReference>
<evidence type="ECO:0000313" key="4">
    <source>
        <dbReference type="Proteomes" id="UP000030428"/>
    </source>
</evidence>
<dbReference type="CDD" id="cd13518">
    <property type="entry name" value="PBP2_Fe3_thiamine_like"/>
    <property type="match status" value="1"/>
</dbReference>
<organism evidence="3 4">
    <name type="scientific">Candidatus Thiomargarita nelsonii</name>
    <dbReference type="NCBI Taxonomy" id="1003181"/>
    <lineage>
        <taxon>Bacteria</taxon>
        <taxon>Pseudomonadati</taxon>
        <taxon>Pseudomonadota</taxon>
        <taxon>Gammaproteobacteria</taxon>
        <taxon>Thiotrichales</taxon>
        <taxon>Thiotrichaceae</taxon>
        <taxon>Thiomargarita</taxon>
    </lineage>
</organism>
<accession>A0A4E0QPZ1</accession>
<proteinExistence type="predicted"/>
<dbReference type="InterPro" id="IPR006059">
    <property type="entry name" value="SBP"/>
</dbReference>
<dbReference type="SUPFAM" id="SSF53850">
    <property type="entry name" value="Periplasmic binding protein-like II"/>
    <property type="match status" value="1"/>
</dbReference>
<reference evidence="3 4" key="1">
    <citation type="journal article" date="2016" name="Front. Microbiol.">
        <title>Single-Cell (Meta-)Genomics of a Dimorphic Candidatus Thiomargarita nelsonii Reveals Genomic Plasticity.</title>
        <authorList>
            <person name="Flood B.E."/>
            <person name="Fliss P."/>
            <person name="Jones D.S."/>
            <person name="Dick G.J."/>
            <person name="Jain S."/>
            <person name="Kaster A.K."/>
            <person name="Winkel M."/>
            <person name="Mussmann M."/>
            <person name="Bailey J."/>
        </authorList>
    </citation>
    <scope>NUCLEOTIDE SEQUENCE [LARGE SCALE GENOMIC DNA]</scope>
    <source>
        <strain evidence="3">Hydrate Ridge</strain>
    </source>
</reference>
<keyword evidence="4" id="KW-1185">Reference proteome</keyword>
<dbReference type="PANTHER" id="PTHR30006">
    <property type="entry name" value="THIAMINE-BINDING PERIPLASMIC PROTEIN-RELATED"/>
    <property type="match status" value="1"/>
</dbReference>
<evidence type="ECO:0000256" key="2">
    <source>
        <dbReference type="SAM" id="SignalP"/>
    </source>
</evidence>
<gene>
    <name evidence="3" type="ORF">PN36_13760</name>
</gene>
<dbReference type="Pfam" id="PF13416">
    <property type="entry name" value="SBP_bac_8"/>
    <property type="match status" value="1"/>
</dbReference>
<evidence type="ECO:0000313" key="3">
    <source>
        <dbReference type="EMBL" id="TGO03053.1"/>
    </source>
</evidence>
<evidence type="ECO:0000256" key="1">
    <source>
        <dbReference type="ARBA" id="ARBA00022729"/>
    </source>
</evidence>
<dbReference type="EMBL" id="JSZA02000046">
    <property type="protein sequence ID" value="TGO03053.1"/>
    <property type="molecule type" value="Genomic_DNA"/>
</dbReference>
<comment type="caution">
    <text evidence="3">The sequence shown here is derived from an EMBL/GenBank/DDBJ whole genome shotgun (WGS) entry which is preliminary data.</text>
</comment>
<dbReference type="PIRSF" id="PIRSF002825">
    <property type="entry name" value="CfbpA"/>
    <property type="match status" value="1"/>
</dbReference>
<feature type="signal peptide" evidence="2">
    <location>
        <begin position="1"/>
        <end position="21"/>
    </location>
</feature>
<dbReference type="InterPro" id="IPR026045">
    <property type="entry name" value="Ferric-bd"/>
</dbReference>
<dbReference type="Gene3D" id="3.40.190.10">
    <property type="entry name" value="Periplasmic binding protein-like II"/>
    <property type="match status" value="2"/>
</dbReference>
<sequence length="337" mass="37869">MKITKLILLFTVLLMSIWNCSKNSSNEVIVYSTVDQIFSEPILKDFETQTGIKVKALFDTEETKSTGILNRLIAEKNNPQCDVFWSGDPIRAIILKNRGITLPYNSPQASDIEAHFKDKEFHWIGFSARARALIYNTNLVKSEDVPQSLFDLVKKKYKGQVAIANPLFGTTSFHFASWFSSLGDEKAKQLLTGFKDNQVVIATSNGDVKRRVVRGEVMYGLTDTDDVFVAKNEGAPVDYLFLDQDELGNLIIPNTVSMIKGSPNSENGKRLFDYLLYRETEAKLAVSSAQMPLHKGVSIPANIPSLDNILPMKINYDITAQKLEEIQGFLKSWVEDK</sequence>
<dbReference type="AlphaFoldDB" id="A0A4E0QPZ1"/>
<feature type="chain" id="PRO_5020027819" evidence="2">
    <location>
        <begin position="22"/>
        <end position="337"/>
    </location>
</feature>
<name>A0A4E0QPZ1_9GAMM</name>
<dbReference type="Proteomes" id="UP000030428">
    <property type="component" value="Unassembled WGS sequence"/>
</dbReference>
<keyword evidence="1 2" id="KW-0732">Signal</keyword>
<protein>
    <submittedName>
        <fullName evidence="3">Iron ABC transporter substrate-binding protein</fullName>
    </submittedName>
</protein>